<evidence type="ECO:0000313" key="2">
    <source>
        <dbReference type="Proteomes" id="UP000199701"/>
    </source>
</evidence>
<sequence>MFGLGVKMSQEEKMIKLVKKGDWGSLSNYMEKDTETKVNLSKACANSSSSDCMNILLLLIEEPEIEVKLAAVKSLSVVGTDHETAALQQLLMKTPKENEELRGAITSAVQVMRHKA</sequence>
<reference evidence="1 2" key="1">
    <citation type="submission" date="2016-10" db="EMBL/GenBank/DDBJ databases">
        <authorList>
            <person name="de Groot N.N."/>
        </authorList>
    </citation>
    <scope>NUCLEOTIDE SEQUENCE [LARGE SCALE GENOMIC DNA]</scope>
    <source>
        <strain evidence="1 2">DSM 9179</strain>
    </source>
</reference>
<dbReference type="RefSeq" id="WP_092453237.1">
    <property type="nucleotide sequence ID" value="NZ_FOJI01000006.1"/>
</dbReference>
<name>A0A1I0PYP3_9FIRM</name>
<accession>A0A1I0PYP3</accession>
<gene>
    <name evidence="1" type="ORF">SAMN05421659_106114</name>
</gene>
<dbReference type="Proteomes" id="UP000199701">
    <property type="component" value="Unassembled WGS sequence"/>
</dbReference>
<evidence type="ECO:0000313" key="1">
    <source>
        <dbReference type="EMBL" id="SEW19329.1"/>
    </source>
</evidence>
<dbReference type="EMBL" id="FOJI01000006">
    <property type="protein sequence ID" value="SEW19329.1"/>
    <property type="molecule type" value="Genomic_DNA"/>
</dbReference>
<protein>
    <recommendedName>
        <fullName evidence="3">HEAT repeat-containing protein</fullName>
    </recommendedName>
</protein>
<proteinExistence type="predicted"/>
<dbReference type="STRING" id="99656.SAMN05421659_106114"/>
<organism evidence="1 2">
    <name type="scientific">[Clostridium] fimetarium</name>
    <dbReference type="NCBI Taxonomy" id="99656"/>
    <lineage>
        <taxon>Bacteria</taxon>
        <taxon>Bacillati</taxon>
        <taxon>Bacillota</taxon>
        <taxon>Clostridia</taxon>
        <taxon>Lachnospirales</taxon>
        <taxon>Lachnospiraceae</taxon>
    </lineage>
</organism>
<evidence type="ECO:0008006" key="3">
    <source>
        <dbReference type="Google" id="ProtNLM"/>
    </source>
</evidence>
<keyword evidence="2" id="KW-1185">Reference proteome</keyword>
<dbReference type="AlphaFoldDB" id="A0A1I0PYP3"/>
<dbReference type="OrthoDB" id="1956364at2"/>